<keyword evidence="3" id="KW-1185">Reference proteome</keyword>
<dbReference type="Proteomes" id="UP000294200">
    <property type="component" value="Unassembled WGS sequence"/>
</dbReference>
<organism evidence="2 3">
    <name type="scientific">Paraburkholderia steynii</name>
    <dbReference type="NCBI Taxonomy" id="1245441"/>
    <lineage>
        <taxon>Bacteria</taxon>
        <taxon>Pseudomonadati</taxon>
        <taxon>Pseudomonadota</taxon>
        <taxon>Betaproteobacteria</taxon>
        <taxon>Burkholderiales</taxon>
        <taxon>Burkholderiaceae</taxon>
        <taxon>Paraburkholderia</taxon>
    </lineage>
</organism>
<reference evidence="2 3" key="1">
    <citation type="submission" date="2017-02" db="EMBL/GenBank/DDBJ databases">
        <title>Paraburkholderia sophoroidis sp. nov. and Paraburkholderia steynii sp. nov. rhizobial symbionts of the fynbos legume Hypocalyptus sophoroides.</title>
        <authorList>
            <person name="Steenkamp E.T."/>
            <person name="Beukes C.W."/>
            <person name="Van Zyl E."/>
            <person name="Avontuur J."/>
            <person name="Chan W.Y."/>
            <person name="Hassen A."/>
            <person name="Palmer M."/>
            <person name="Mthombeni L."/>
            <person name="Phalane F."/>
            <person name="Sereme K."/>
            <person name="Venter S.N."/>
        </authorList>
    </citation>
    <scope>NUCLEOTIDE SEQUENCE [LARGE SCALE GENOMIC DNA]</scope>
    <source>
        <strain evidence="2 3">HC1.1ba</strain>
    </source>
</reference>
<evidence type="ECO:0008006" key="4">
    <source>
        <dbReference type="Google" id="ProtNLM"/>
    </source>
</evidence>
<comment type="caution">
    <text evidence="2">The sequence shown here is derived from an EMBL/GenBank/DDBJ whole genome shotgun (WGS) entry which is preliminary data.</text>
</comment>
<evidence type="ECO:0000313" key="2">
    <source>
        <dbReference type="EMBL" id="TCF96772.1"/>
    </source>
</evidence>
<protein>
    <recommendedName>
        <fullName evidence="4">Porin</fullName>
    </recommendedName>
</protein>
<proteinExistence type="predicted"/>
<name>A0A4R0WKD5_9BURK</name>
<dbReference type="AlphaFoldDB" id="A0A4R0WKD5"/>
<feature type="non-terminal residue" evidence="2">
    <location>
        <position position="1"/>
    </location>
</feature>
<evidence type="ECO:0000256" key="1">
    <source>
        <dbReference type="SAM" id="MobiDB-lite"/>
    </source>
</evidence>
<evidence type="ECO:0000313" key="3">
    <source>
        <dbReference type="Proteomes" id="UP000294200"/>
    </source>
</evidence>
<gene>
    <name evidence="2" type="ORF">BZM27_55585</name>
</gene>
<sequence length="64" mass="6624">LSKQTLLCSEVGYLRNNAISNRGLNGGQYGANTIDDPASGGTSSSEPRCGHSQFATFAGKAVTF</sequence>
<dbReference type="EMBL" id="MWML01001286">
    <property type="protein sequence ID" value="TCF96772.1"/>
    <property type="molecule type" value="Genomic_DNA"/>
</dbReference>
<feature type="region of interest" description="Disordered" evidence="1">
    <location>
        <begin position="25"/>
        <end position="49"/>
    </location>
</feature>
<accession>A0A4R0WKD5</accession>